<keyword evidence="1" id="KW-1133">Transmembrane helix</keyword>
<reference evidence="3 4" key="1">
    <citation type="journal article" date="2018" name="Evol. Lett.">
        <title>Horizontal gene cluster transfer increased hallucinogenic mushroom diversity.</title>
        <authorList>
            <person name="Reynolds H.T."/>
            <person name="Vijayakumar V."/>
            <person name="Gluck-Thaler E."/>
            <person name="Korotkin H.B."/>
            <person name="Matheny P.B."/>
            <person name="Slot J.C."/>
        </authorList>
    </citation>
    <scope>NUCLEOTIDE SEQUENCE [LARGE SCALE GENOMIC DNA]</scope>
    <source>
        <strain evidence="3 4">2631</strain>
    </source>
</reference>
<evidence type="ECO:0000256" key="1">
    <source>
        <dbReference type="SAM" id="Phobius"/>
    </source>
</evidence>
<evidence type="ECO:0000313" key="4">
    <source>
        <dbReference type="Proteomes" id="UP000283269"/>
    </source>
</evidence>
<gene>
    <name evidence="3" type="ORF">CVT25_013680</name>
</gene>
<keyword evidence="4" id="KW-1185">Reference proteome</keyword>
<comment type="caution">
    <text evidence="3">The sequence shown here is derived from an EMBL/GenBank/DDBJ whole genome shotgun (WGS) entry which is preliminary data.</text>
</comment>
<keyword evidence="1" id="KW-0472">Membrane</keyword>
<dbReference type="Pfam" id="PF20153">
    <property type="entry name" value="DUF6535"/>
    <property type="match status" value="1"/>
</dbReference>
<dbReference type="EMBL" id="NHYD01002157">
    <property type="protein sequence ID" value="PPQ88072.1"/>
    <property type="molecule type" value="Genomic_DNA"/>
</dbReference>
<organism evidence="3 4">
    <name type="scientific">Psilocybe cyanescens</name>
    <dbReference type="NCBI Taxonomy" id="93625"/>
    <lineage>
        <taxon>Eukaryota</taxon>
        <taxon>Fungi</taxon>
        <taxon>Dikarya</taxon>
        <taxon>Basidiomycota</taxon>
        <taxon>Agaricomycotina</taxon>
        <taxon>Agaricomycetes</taxon>
        <taxon>Agaricomycetidae</taxon>
        <taxon>Agaricales</taxon>
        <taxon>Agaricineae</taxon>
        <taxon>Strophariaceae</taxon>
        <taxon>Psilocybe</taxon>
    </lineage>
</organism>
<protein>
    <recommendedName>
        <fullName evidence="2">DUF6535 domain-containing protein</fullName>
    </recommendedName>
</protein>
<proteinExistence type="predicted"/>
<dbReference type="AlphaFoldDB" id="A0A409XBD5"/>
<feature type="domain" description="DUF6535" evidence="2">
    <location>
        <begin position="29"/>
        <end position="123"/>
    </location>
</feature>
<dbReference type="InterPro" id="IPR045338">
    <property type="entry name" value="DUF6535"/>
</dbReference>
<dbReference type="InParanoid" id="A0A409XBD5"/>
<name>A0A409XBD5_PSICY</name>
<evidence type="ECO:0000313" key="3">
    <source>
        <dbReference type="EMBL" id="PPQ88072.1"/>
    </source>
</evidence>
<sequence>MRCDTWMDEVQNLLIFVKSRRHDGHSTFQIASRLDERFNSSAATLAPLNQMLFVPDALTIRVNIFWFISLFLSLTIVLFGIVSLQWLRVPRLFRFYSDLSPREEYDMRAEGLKKWHVDKIFSYAATAAMRIGLVPRSYHPRYRCGGLHFDISHCHYTSPLSSAGIPLQWSLSSHRSPPSQCPYKSSQFHAICVISCPFLRPALAYIHVFDLFLALSLHLSERPASLFPFYSVGVFTRYLYQASLFLRWIDYDGAWLSIRDAYIRCLPGLGHGDVNILPPYHIVDVLLLQSWQKSSTIPAYCCFHEISELIHVEERCSHTCTVFY</sequence>
<accession>A0A409XBD5</accession>
<feature type="transmembrane region" description="Helical" evidence="1">
    <location>
        <begin position="64"/>
        <end position="87"/>
    </location>
</feature>
<keyword evidence="1" id="KW-0812">Transmembrane</keyword>
<evidence type="ECO:0000259" key="2">
    <source>
        <dbReference type="Pfam" id="PF20153"/>
    </source>
</evidence>
<dbReference type="Proteomes" id="UP000283269">
    <property type="component" value="Unassembled WGS sequence"/>
</dbReference>